<dbReference type="OrthoDB" id="300855at2759"/>
<dbReference type="Proteomes" id="UP000008983">
    <property type="component" value="Unassembled WGS sequence"/>
</dbReference>
<dbReference type="eggNOG" id="KOG2243">
    <property type="taxonomic scope" value="Eukaryota"/>
</dbReference>
<protein>
    <submittedName>
        <fullName evidence="3">MIR domain protein</fullName>
        <ecNumber evidence="3">5.1.3.19</ecNumber>
    </submittedName>
</protein>
<dbReference type="GO" id="GO:0005216">
    <property type="term" value="F:monoatomic ion channel activity"/>
    <property type="evidence" value="ECO:0007669"/>
    <property type="project" value="InterPro"/>
</dbReference>
<dbReference type="AlphaFoldDB" id="G0QPW0"/>
<dbReference type="EC" id="5.1.3.19" evidence="3"/>
<gene>
    <name evidence="3" type="ORF">IMG5_071810</name>
</gene>
<dbReference type="eggNOG" id="KOG3533">
    <property type="taxonomic scope" value="Eukaryota"/>
</dbReference>
<feature type="domain" description="RyR/IP3R Homology associated" evidence="2">
    <location>
        <begin position="258"/>
        <end position="356"/>
    </location>
</feature>
<dbReference type="STRING" id="857967.G0QPW0"/>
<keyword evidence="1" id="KW-0812">Transmembrane</keyword>
<dbReference type="PANTHER" id="PTHR13715">
    <property type="entry name" value="RYANODINE RECEPTOR AND IP3 RECEPTOR"/>
    <property type="match status" value="1"/>
</dbReference>
<dbReference type="GO" id="GO:0047757">
    <property type="term" value="F:chondroitin-glucuronate 5-epimerase activity"/>
    <property type="evidence" value="ECO:0007669"/>
    <property type="project" value="UniProtKB-EC"/>
</dbReference>
<keyword evidence="4" id="KW-1185">Reference proteome</keyword>
<feature type="transmembrane region" description="Helical" evidence="1">
    <location>
        <begin position="847"/>
        <end position="868"/>
    </location>
</feature>
<name>G0QPW0_ICHMU</name>
<dbReference type="RefSeq" id="XP_004036724.1">
    <property type="nucleotide sequence ID" value="XM_004036676.1"/>
</dbReference>
<feature type="transmembrane region" description="Helical" evidence="1">
    <location>
        <begin position="807"/>
        <end position="827"/>
    </location>
</feature>
<dbReference type="InterPro" id="IPR013662">
    <property type="entry name" value="RIH_assoc-dom"/>
</dbReference>
<dbReference type="EMBL" id="GL983583">
    <property type="protein sequence ID" value="EGR32738.1"/>
    <property type="molecule type" value="Genomic_DNA"/>
</dbReference>
<feature type="transmembrane region" description="Helical" evidence="1">
    <location>
        <begin position="510"/>
        <end position="530"/>
    </location>
</feature>
<dbReference type="PANTHER" id="PTHR13715:SF99">
    <property type="entry name" value="INOSITOL 1,4,5-TRISPHOSPHATE RECEPTOR-LIKE PROTEIN A"/>
    <property type="match status" value="1"/>
</dbReference>
<keyword evidence="1" id="KW-0472">Membrane</keyword>
<evidence type="ECO:0000259" key="2">
    <source>
        <dbReference type="Pfam" id="PF08454"/>
    </source>
</evidence>
<organism evidence="3 4">
    <name type="scientific">Ichthyophthirius multifiliis</name>
    <name type="common">White spot disease agent</name>
    <name type="synonym">Ich</name>
    <dbReference type="NCBI Taxonomy" id="5932"/>
    <lineage>
        <taxon>Eukaryota</taxon>
        <taxon>Sar</taxon>
        <taxon>Alveolata</taxon>
        <taxon>Ciliophora</taxon>
        <taxon>Intramacronucleata</taxon>
        <taxon>Oligohymenophorea</taxon>
        <taxon>Hymenostomatida</taxon>
        <taxon>Ophryoglenina</taxon>
        <taxon>Ichthyophthirius</taxon>
    </lineage>
</organism>
<dbReference type="InterPro" id="IPR015925">
    <property type="entry name" value="Ryanodine_IP3_receptor"/>
</dbReference>
<dbReference type="InParanoid" id="G0QPW0"/>
<dbReference type="GO" id="GO:0006816">
    <property type="term" value="P:calcium ion transport"/>
    <property type="evidence" value="ECO:0007669"/>
    <property type="project" value="InterPro"/>
</dbReference>
<dbReference type="GeneID" id="14908908"/>
<sequence>MNNLEMQLLKNTQNANTVQPYANKKVHQAGLKVIGALKVTGKKQEKTIRNWELFKQVLTEDVAIDQEVQNEKIALAEAILRVQKFVTKEYAKDLTNKPDFFNTIKKFINFLQYASDDSSNKQTIISLLSVLKKIVQTNENGKNNEMNQEEQVKQKQKIQNMFDQLGSTKMVLTVISENSKHLDSELIIHFISFVNCLLDGGNNAVQKTIYNFFINYQKSEVLFFKFSQIIRNQIKIIEQRAINIQNNENEENELENKEQLDLLEVVLKFLQLCVEGHYLPLQNYFQKQENSRNNYDMVNLVADLLKAYYYGDCTQTTYDNMINCLDTLSEFVQGPCKENQDAVSDSKFFDIASDLFLSKPKKSLRQRNQEQMNQEELKKNKKKEKKIDFIEIYRQSKNEPLTKWMIVRLQNKVLVLVLSILESRDIKNNCDIIKRIMRNLPLHTLQRHFIKTYGRFFKYNAAQFDIDSLHHLDRDPRNLDDQKFFQKLYSEKKSLKYVDLYLSTVLQNGFYIYFLISQYVFFFQIIQIYFSQNIKKKKQIKADQNLPGEIVRLFQKHENKILNKKKGDIEDLLTGDNIIGQLISFSRSLIESVLNYMQQVQQMSEQAAKKLQKTKISSEEQKQELEKKATERKTILKKAVDFFAQNTSHIDIFRNEQLELVYFIRLPFILCLPKEQKINFHQKCDRTNIKSKQLDLIKEASEIIEICRHEYRLKKLFQTNKLLALFANYVKLWKDLSFLFGLTLNIIIFFSFATSESSTLYQRIMEDYQLFQQTQYTREFTRKVFNILGILMLVCKVLYYLTYSTLAIIATFVHPFFFTFHLSEVLLRYPTLKNVIMSIYLPRRQLLLTFLLLVIAEYIFTIFAYTFYNQDYMGNCSSMLYCFLFTFDQTFKANGGVGGYLAETTGQKNTAQFNFSRFFFDNLSQYVLVTIMINIVSGIIIDNFGILRDKQNEKNQDMNNYCFICGIEKLSLQKFQFIQIQIFLRTTFDRKSDSGAGFQKHIKLNHYMWNYIYFMAYLEWKNKNEYTGIESYVDQLLKDNDTYWMPFKKARELTEGDDDDEQIDLTKLKEIIRDQNIIQRDLDIIQEVVEKFNKEKRK</sequence>
<accession>G0QPW0</accession>
<proteinExistence type="predicted"/>
<dbReference type="Pfam" id="PF08454">
    <property type="entry name" value="RIH_assoc"/>
    <property type="match status" value="1"/>
</dbReference>
<reference evidence="3 4" key="1">
    <citation type="submission" date="2011-07" db="EMBL/GenBank/DDBJ databases">
        <authorList>
            <person name="Coyne R."/>
            <person name="Brami D."/>
            <person name="Johnson J."/>
            <person name="Hostetler J."/>
            <person name="Hannick L."/>
            <person name="Clark T."/>
            <person name="Cassidy-Hanley D."/>
            <person name="Inman J."/>
        </authorList>
    </citation>
    <scope>NUCLEOTIDE SEQUENCE [LARGE SCALE GENOMIC DNA]</scope>
    <source>
        <strain evidence="3 4">G5</strain>
    </source>
</reference>
<keyword evidence="1" id="KW-1133">Transmembrane helix</keyword>
<evidence type="ECO:0000313" key="4">
    <source>
        <dbReference type="Proteomes" id="UP000008983"/>
    </source>
</evidence>
<keyword evidence="3" id="KW-0413">Isomerase</keyword>
<feature type="transmembrane region" description="Helical" evidence="1">
    <location>
        <begin position="923"/>
        <end position="946"/>
    </location>
</feature>
<evidence type="ECO:0000313" key="3">
    <source>
        <dbReference type="EMBL" id="EGR32738.1"/>
    </source>
</evidence>
<dbReference type="OMA" id="ENRESEY"/>
<evidence type="ECO:0000256" key="1">
    <source>
        <dbReference type="SAM" id="Phobius"/>
    </source>
</evidence>
<dbReference type="GO" id="GO:0016020">
    <property type="term" value="C:membrane"/>
    <property type="evidence" value="ECO:0007669"/>
    <property type="project" value="UniProtKB-SubCell"/>
</dbReference>
<feature type="transmembrane region" description="Helical" evidence="1">
    <location>
        <begin position="784"/>
        <end position="801"/>
    </location>
</feature>